<dbReference type="Pfam" id="PF12277">
    <property type="entry name" value="DUF3618"/>
    <property type="match status" value="1"/>
</dbReference>
<organism evidence="3 4">
    <name type="scientific">Streptomyces similanensis</name>
    <dbReference type="NCBI Taxonomy" id="1274988"/>
    <lineage>
        <taxon>Bacteria</taxon>
        <taxon>Bacillati</taxon>
        <taxon>Actinomycetota</taxon>
        <taxon>Actinomycetes</taxon>
        <taxon>Kitasatosporales</taxon>
        <taxon>Streptomycetaceae</taxon>
        <taxon>Streptomyces</taxon>
    </lineage>
</organism>
<protein>
    <submittedName>
        <fullName evidence="3">DUF3618 domain-containing protein</fullName>
    </submittedName>
</protein>
<evidence type="ECO:0000313" key="4">
    <source>
        <dbReference type="Proteomes" id="UP001500124"/>
    </source>
</evidence>
<gene>
    <name evidence="3" type="ORF">GCM10023336_43540</name>
</gene>
<feature type="compositionally biased region" description="Polar residues" evidence="1">
    <location>
        <begin position="27"/>
        <end position="36"/>
    </location>
</feature>
<reference evidence="4" key="1">
    <citation type="journal article" date="2019" name="Int. J. Syst. Evol. Microbiol.">
        <title>The Global Catalogue of Microorganisms (GCM) 10K type strain sequencing project: providing services to taxonomists for standard genome sequencing and annotation.</title>
        <authorList>
            <consortium name="The Broad Institute Genomics Platform"/>
            <consortium name="The Broad Institute Genome Sequencing Center for Infectious Disease"/>
            <person name="Wu L."/>
            <person name="Ma J."/>
        </authorList>
    </citation>
    <scope>NUCLEOTIDE SEQUENCE [LARGE SCALE GENOMIC DNA]</scope>
    <source>
        <strain evidence="4">JCM 18410</strain>
    </source>
</reference>
<proteinExistence type="predicted"/>
<dbReference type="EMBL" id="BAABKC010000064">
    <property type="protein sequence ID" value="GAA5063860.1"/>
    <property type="molecule type" value="Genomic_DNA"/>
</dbReference>
<keyword evidence="2" id="KW-0472">Membrane</keyword>
<feature type="region of interest" description="Disordered" evidence="1">
    <location>
        <begin position="1"/>
        <end position="36"/>
    </location>
</feature>
<evidence type="ECO:0000313" key="3">
    <source>
        <dbReference type="EMBL" id="GAA5063860.1"/>
    </source>
</evidence>
<dbReference type="Proteomes" id="UP001500124">
    <property type="component" value="Unassembled WGS sequence"/>
</dbReference>
<feature type="region of interest" description="Disordered" evidence="1">
    <location>
        <begin position="71"/>
        <end position="122"/>
    </location>
</feature>
<feature type="transmembrane region" description="Helical" evidence="2">
    <location>
        <begin position="136"/>
        <end position="153"/>
    </location>
</feature>
<comment type="caution">
    <text evidence="3">The sequence shown here is derived from an EMBL/GenBank/DDBJ whole genome shotgun (WGS) entry which is preliminary data.</text>
</comment>
<evidence type="ECO:0000256" key="2">
    <source>
        <dbReference type="SAM" id="Phobius"/>
    </source>
</evidence>
<keyword evidence="2" id="KW-1133">Transmembrane helix</keyword>
<keyword evidence="4" id="KW-1185">Reference proteome</keyword>
<dbReference type="RefSeq" id="WP_176148489.1">
    <property type="nucleotide sequence ID" value="NZ_BAABKC010000064.1"/>
</dbReference>
<dbReference type="InterPro" id="IPR022062">
    <property type="entry name" value="DUF3618"/>
</dbReference>
<sequence length="160" mass="16815">MTDRTQGAGGGSTEAVGAKGPDELRQQIEQTRSQLGDTVEELAAKADVKGRAKARAADLRDKAGALTVQLRSSAAHAGHRVQEKTARAGHRVQERTTEAGHRAQLTAQRAGHTAGDSVRRPMSGAVETCRRHPRELMIVGAVGAAALVAGLLARRRGGCR</sequence>
<name>A0ABP9KU73_9ACTN</name>
<accession>A0ABP9KU73</accession>
<feature type="compositionally biased region" description="Basic and acidic residues" evidence="1">
    <location>
        <begin position="80"/>
        <end position="101"/>
    </location>
</feature>
<dbReference type="Gene3D" id="1.20.120.20">
    <property type="entry name" value="Apolipoprotein"/>
    <property type="match status" value="1"/>
</dbReference>
<keyword evidence="2" id="KW-0812">Transmembrane</keyword>
<evidence type="ECO:0000256" key="1">
    <source>
        <dbReference type="SAM" id="MobiDB-lite"/>
    </source>
</evidence>